<dbReference type="OrthoDB" id="8445543at2"/>
<name>A0A494X6L0_9BURK</name>
<feature type="chain" id="PRO_5019732523" evidence="1">
    <location>
        <begin position="34"/>
        <end position="311"/>
    </location>
</feature>
<comment type="caution">
    <text evidence="2">The sequence shown here is derived from an EMBL/GenBank/DDBJ whole genome shotgun (WGS) entry which is preliminary data.</text>
</comment>
<protein>
    <submittedName>
        <fullName evidence="2">Uncharacterized protein</fullName>
    </submittedName>
</protein>
<feature type="signal peptide" evidence="1">
    <location>
        <begin position="1"/>
        <end position="33"/>
    </location>
</feature>
<proteinExistence type="predicted"/>
<organism evidence="2 3">
    <name type="scientific">Trinickia fusca</name>
    <dbReference type="NCBI Taxonomy" id="2419777"/>
    <lineage>
        <taxon>Bacteria</taxon>
        <taxon>Pseudomonadati</taxon>
        <taxon>Pseudomonadota</taxon>
        <taxon>Betaproteobacteria</taxon>
        <taxon>Burkholderiales</taxon>
        <taxon>Burkholderiaceae</taxon>
        <taxon>Trinickia</taxon>
    </lineage>
</organism>
<accession>A0A494X6L0</accession>
<gene>
    <name evidence="2" type="ORF">D7S89_24435</name>
</gene>
<reference evidence="2 3" key="1">
    <citation type="submission" date="2018-10" db="EMBL/GenBank/DDBJ databases">
        <title>Paraburkholderia sp. 7MK8-2, isolated from soil.</title>
        <authorList>
            <person name="Gao Z.-H."/>
            <person name="Qiu L.-H."/>
        </authorList>
    </citation>
    <scope>NUCLEOTIDE SEQUENCE [LARGE SCALE GENOMIC DNA]</scope>
    <source>
        <strain evidence="2 3">7MK8-2</strain>
    </source>
</reference>
<evidence type="ECO:0000256" key="1">
    <source>
        <dbReference type="SAM" id="SignalP"/>
    </source>
</evidence>
<evidence type="ECO:0000313" key="3">
    <source>
        <dbReference type="Proteomes" id="UP000280434"/>
    </source>
</evidence>
<evidence type="ECO:0000313" key="2">
    <source>
        <dbReference type="EMBL" id="RKP43834.1"/>
    </source>
</evidence>
<sequence length="311" mass="34259">MVLEFSSVYFVLWRRVRRARVTLAAMCSAALFASGCSNLGETHADGIVWQTDATTTRPTGHWQWLGVRDLLIQWVVVDDTAFVPVDTQGASGLPALQGVHMASQLPDWDRISREPWASNVILGLAGYSDEKRARDNIAKLADMSASVAHLATPLHVKGYYFPVEIDPSWTDASKLAAVLNKLPRPLWVTVYDRKNIGGGTLADWLATWLPADVGVFFQDGCGVYARVPSVARVYLDALSSRLGRRRVRVIAEAFRPSEHGGFRAATAEELKEQLATYNGYSVYLFDGPHYVSDPLVRALAPQAAERQGASR</sequence>
<keyword evidence="1" id="KW-0732">Signal</keyword>
<dbReference type="EMBL" id="RBZV01000016">
    <property type="protein sequence ID" value="RKP43834.1"/>
    <property type="molecule type" value="Genomic_DNA"/>
</dbReference>
<dbReference type="Proteomes" id="UP000280434">
    <property type="component" value="Unassembled WGS sequence"/>
</dbReference>
<keyword evidence="3" id="KW-1185">Reference proteome</keyword>
<dbReference type="AlphaFoldDB" id="A0A494X6L0"/>